<name>A0ABT5A896_9CYAN</name>
<comment type="caution">
    <text evidence="1">The sequence shown here is derived from an EMBL/GenBank/DDBJ whole genome shotgun (WGS) entry which is preliminary data.</text>
</comment>
<dbReference type="RefSeq" id="WP_028084593.1">
    <property type="nucleotide sequence ID" value="NZ_JAQMTU010000102.1"/>
</dbReference>
<evidence type="ECO:0000313" key="1">
    <source>
        <dbReference type="EMBL" id="MDB9488147.1"/>
    </source>
</evidence>
<gene>
    <name evidence="1" type="ORF">PN492_16590</name>
</gene>
<accession>A0ABT5A896</accession>
<keyword evidence="2" id="KW-1185">Reference proteome</keyword>
<evidence type="ECO:0000313" key="2">
    <source>
        <dbReference type="Proteomes" id="UP001212123"/>
    </source>
</evidence>
<organism evidence="1 2">
    <name type="scientific">Dolichospermum circinale CS-537/01</name>
    <dbReference type="NCBI Taxonomy" id="3021739"/>
    <lineage>
        <taxon>Bacteria</taxon>
        <taxon>Bacillati</taxon>
        <taxon>Cyanobacteriota</taxon>
        <taxon>Cyanophyceae</taxon>
        <taxon>Nostocales</taxon>
        <taxon>Aphanizomenonaceae</taxon>
        <taxon>Dolichospermum</taxon>
        <taxon>Dolichospermum circinale</taxon>
    </lineage>
</organism>
<sequence>MQAYKLKGKIDQSGNLLITEPVNLPPRNVEIVVWAATDTHDHTTTSEPAPETPKRRTKIKALQNWFENAPPVSADFDPDQAKWEYLNEKHNL</sequence>
<dbReference type="EMBL" id="JAQMTU010000102">
    <property type="protein sequence ID" value="MDB9488147.1"/>
    <property type="molecule type" value="Genomic_DNA"/>
</dbReference>
<reference evidence="1 2" key="1">
    <citation type="submission" date="2023-01" db="EMBL/GenBank/DDBJ databases">
        <title>Genomes from the Australian National Cyanobacteria Reference Collection.</title>
        <authorList>
            <person name="Willis A."/>
            <person name="Lee E.M.F."/>
        </authorList>
    </citation>
    <scope>NUCLEOTIDE SEQUENCE [LARGE SCALE GENOMIC DNA]</scope>
    <source>
        <strain evidence="1 2">CS-537/01</strain>
    </source>
</reference>
<dbReference type="Proteomes" id="UP001212123">
    <property type="component" value="Unassembled WGS sequence"/>
</dbReference>
<protein>
    <submittedName>
        <fullName evidence="1">Uncharacterized protein</fullName>
    </submittedName>
</protein>
<proteinExistence type="predicted"/>